<evidence type="ECO:0000256" key="10">
    <source>
        <dbReference type="ARBA" id="ARBA00033698"/>
    </source>
</evidence>
<dbReference type="InterPro" id="IPR017853">
    <property type="entry name" value="GH"/>
</dbReference>
<dbReference type="Pfam" id="PF17189">
    <property type="entry name" value="Glyco_hydro_30C"/>
    <property type="match status" value="1"/>
</dbReference>
<sequence>MWGSGPGVWAFFLVLWMVGNTTASRPCIPKFVGSDAMVCVCNATYCDTVDPVCLLPKGYFLKYETSKAGHRMELTEGTFQLNSTSPGFLGLEYFFNASERYQYIKGFGGSHTDAAAINILSLSVAAQNQLLRCYFADTGIEYNLLRMPIGSCDFSTRPYVYDDIAYDFDLKYFSLAEEDIKFRIPVLHRILAIAERPISIVASPWTAPAWLKSNDQIKGKGRLKGKAGDPFHKTWANYFIRFLDEYAYYNVTFWAVTAQNEPACSLFAMKDFPTINYSPEEQRDFVMLDLGPALASSNHKDVLLIIHDDLRSNLPKWAKVVLGNSSAAKYVSGIGVHWYLDKVFPAECTLGATHRLFPDYFLLYTEACNGYETWAAKVDLGSWGRGVRYSKNIIDTLQNFVVGWIDWNLALDMKGGPNWVKNFVDSPIIVDATKDEFYKQPMFYHLAHFSKFIPEGSVRVGLTSNSWLGCRLHTVGFLRPDGAAVVVALNNCFYDVPFSITDGPVGVLEDVARSYSIQTYLWKRA</sequence>
<comment type="catalytic activity">
    <reaction evidence="14">
        <text>a beta-D-galactosyl-(1&lt;-&gt;1')-N-acylsphing-4-enine + cholesterol = cholesteryl 3-beta-D-galactoside + an N-acylsphing-4-enine</text>
        <dbReference type="Rhea" id="RHEA:70235"/>
        <dbReference type="ChEBI" id="CHEBI:16113"/>
        <dbReference type="ChEBI" id="CHEBI:18390"/>
        <dbReference type="ChEBI" id="CHEBI:52639"/>
        <dbReference type="ChEBI" id="CHEBI:189066"/>
    </reaction>
    <physiologicalReaction direction="left-to-right" evidence="14">
        <dbReference type="Rhea" id="RHEA:70236"/>
    </physiologicalReaction>
    <physiologicalReaction direction="right-to-left" evidence="14">
        <dbReference type="Rhea" id="RHEA:70237"/>
    </physiologicalReaction>
</comment>
<comment type="catalytic activity">
    <reaction evidence="16">
        <text>a beta-D-xylosyl-(1&lt;-&gt;1')-N-acylsphing-4-enine + cholesterol = cholesteryl 3-beta-D-xyloside + an N-acylsphing-4-enine</text>
        <dbReference type="Rhea" id="RHEA:70239"/>
        <dbReference type="ChEBI" id="CHEBI:16113"/>
        <dbReference type="ChEBI" id="CHEBI:52639"/>
        <dbReference type="ChEBI" id="CHEBI:189067"/>
        <dbReference type="ChEBI" id="CHEBI:189068"/>
    </reaction>
    <physiologicalReaction direction="left-to-right" evidence="16">
        <dbReference type="Rhea" id="RHEA:70240"/>
    </physiologicalReaction>
</comment>
<evidence type="ECO:0000256" key="17">
    <source>
        <dbReference type="ARBA" id="ARBA00048880"/>
    </source>
</evidence>
<evidence type="ECO:0000259" key="23">
    <source>
        <dbReference type="Pfam" id="PF17189"/>
    </source>
</evidence>
<evidence type="ECO:0000256" key="12">
    <source>
        <dbReference type="ARBA" id="ARBA00048055"/>
    </source>
</evidence>
<dbReference type="PRINTS" id="PR00843">
    <property type="entry name" value="GLHYDRLASE30"/>
</dbReference>
<feature type="signal peptide" evidence="21">
    <location>
        <begin position="1"/>
        <end position="23"/>
    </location>
</feature>
<comment type="catalytic activity">
    <reaction evidence="19">
        <text>beta-D-glucosyl-N-(9Z-octadecenoyl)-sphing-4E-enine + cholesterol = N-(9Z-octadecenoyl)-sphing-4-enine + cholesteryl 3-beta-D-glucoside</text>
        <dbReference type="Rhea" id="RHEA:58324"/>
        <dbReference type="ChEBI" id="CHEBI:16113"/>
        <dbReference type="ChEBI" id="CHEBI:17495"/>
        <dbReference type="ChEBI" id="CHEBI:77996"/>
        <dbReference type="ChEBI" id="CHEBI:139140"/>
    </reaction>
    <physiologicalReaction direction="left-to-right" evidence="19">
        <dbReference type="Rhea" id="RHEA:58325"/>
    </physiologicalReaction>
    <physiologicalReaction direction="right-to-left" evidence="19">
        <dbReference type="Rhea" id="RHEA:58326"/>
    </physiologicalReaction>
</comment>
<comment type="subcellular location">
    <subcellularLocation>
        <location evidence="2">Lysosome membrane</location>
        <topology evidence="2">Peripheral membrane protein</topology>
        <orientation evidence="2">Lumenal side</orientation>
    </subcellularLocation>
</comment>
<evidence type="ECO:0000256" key="19">
    <source>
        <dbReference type="ARBA" id="ARBA00049516"/>
    </source>
</evidence>
<comment type="catalytic activity">
    <reaction evidence="11">
        <text>1-(beta-D-galactosyl)-N-dodecanoylsphing-4-enine + cholesterol = cholesteryl 3-beta-D-galactoside + N-dodecanoylsphing-4-enine</text>
        <dbReference type="Rhea" id="RHEA:70255"/>
        <dbReference type="ChEBI" id="CHEBI:16113"/>
        <dbReference type="ChEBI" id="CHEBI:72956"/>
        <dbReference type="ChEBI" id="CHEBI:73432"/>
        <dbReference type="ChEBI" id="CHEBI:189066"/>
    </reaction>
    <physiologicalReaction direction="left-to-right" evidence="11">
        <dbReference type="Rhea" id="RHEA:70256"/>
    </physiologicalReaction>
    <physiologicalReaction direction="right-to-left" evidence="11">
        <dbReference type="Rhea" id="RHEA:70257"/>
    </physiologicalReaction>
</comment>
<gene>
    <name evidence="25 26" type="primary">LOC107117089</name>
</gene>
<keyword evidence="20" id="KW-0443">Lipid metabolism</keyword>
<feature type="domain" description="Glycosyl hydrolase family 30 beta sandwich" evidence="23">
    <location>
        <begin position="456"/>
        <end position="520"/>
    </location>
</feature>
<comment type="similarity">
    <text evidence="4 20">Belongs to the glycosyl hydrolase 30 family.</text>
</comment>
<dbReference type="SUPFAM" id="SSF51011">
    <property type="entry name" value="Glycosyl hydrolase domain"/>
    <property type="match status" value="2"/>
</dbReference>
<keyword evidence="7 20" id="KW-0746">Sphingolipid metabolism</keyword>
<protein>
    <recommendedName>
        <fullName evidence="20">Glucosylceramidase</fullName>
        <ecNumber evidence="20">3.2.1.45</ecNumber>
    </recommendedName>
</protein>
<evidence type="ECO:0000256" key="15">
    <source>
        <dbReference type="ARBA" id="ARBA00048698"/>
    </source>
</evidence>
<evidence type="ECO:0000313" key="26">
    <source>
        <dbReference type="RefSeq" id="XP_015274612.1"/>
    </source>
</evidence>
<accession>A0ABM1KLM5</accession>
<organism evidence="24 26">
    <name type="scientific">Gekko japonicus</name>
    <name type="common">Schlegel's Japanese gecko</name>
    <dbReference type="NCBI Taxonomy" id="146911"/>
    <lineage>
        <taxon>Eukaryota</taxon>
        <taxon>Metazoa</taxon>
        <taxon>Chordata</taxon>
        <taxon>Craniata</taxon>
        <taxon>Vertebrata</taxon>
        <taxon>Euteleostomi</taxon>
        <taxon>Lepidosauria</taxon>
        <taxon>Squamata</taxon>
        <taxon>Bifurcata</taxon>
        <taxon>Gekkota</taxon>
        <taxon>Gekkonidae</taxon>
        <taxon>Gekkoninae</taxon>
        <taxon>Gekko</taxon>
    </lineage>
</organism>
<comment type="catalytic activity">
    <reaction evidence="13">
        <text>beta-D-glucosyl-(1&lt;-&gt;1)-N-octadecanoylsphing-4-enine + cholesterol = cholesteryl 3-beta-D-glucoside + N-octadecanoylsphing-4-enine</text>
        <dbReference type="Rhea" id="RHEA:70311"/>
        <dbReference type="ChEBI" id="CHEBI:16113"/>
        <dbReference type="ChEBI" id="CHEBI:17495"/>
        <dbReference type="ChEBI" id="CHEBI:72961"/>
        <dbReference type="ChEBI" id="CHEBI:84719"/>
    </reaction>
    <physiologicalReaction direction="left-to-right" evidence="13">
        <dbReference type="Rhea" id="RHEA:70312"/>
    </physiologicalReaction>
    <physiologicalReaction direction="right-to-left" evidence="13">
        <dbReference type="Rhea" id="RHEA:70313"/>
    </physiologicalReaction>
</comment>
<evidence type="ECO:0000256" key="14">
    <source>
        <dbReference type="ARBA" id="ARBA00048182"/>
    </source>
</evidence>
<dbReference type="Pfam" id="PF02055">
    <property type="entry name" value="Glyco_hydro_30"/>
    <property type="match status" value="1"/>
</dbReference>
<dbReference type="InterPro" id="IPR033453">
    <property type="entry name" value="Glyco_hydro_30_TIM-barrel"/>
</dbReference>
<reference evidence="25 26" key="1">
    <citation type="submission" date="2025-05" db="UniProtKB">
        <authorList>
            <consortium name="RefSeq"/>
        </authorList>
    </citation>
    <scope>IDENTIFICATION</scope>
</reference>
<evidence type="ECO:0000256" key="6">
    <source>
        <dbReference type="ARBA" id="ARBA00022801"/>
    </source>
</evidence>
<comment type="catalytic activity">
    <reaction evidence="10">
        <text>a beta-D-galactosyl-(1&lt;-&gt;1')-N-acylsphing-4-enine + H2O = an N-acylsphing-4-enine + D-galactose</text>
        <dbReference type="Rhea" id="RHEA:14297"/>
        <dbReference type="ChEBI" id="CHEBI:4139"/>
        <dbReference type="ChEBI" id="CHEBI:15377"/>
        <dbReference type="ChEBI" id="CHEBI:18390"/>
        <dbReference type="ChEBI" id="CHEBI:52639"/>
        <dbReference type="EC" id="3.2.1.46"/>
    </reaction>
    <physiologicalReaction direction="left-to-right" evidence="10">
        <dbReference type="Rhea" id="RHEA:14298"/>
    </physiologicalReaction>
</comment>
<comment type="catalytic activity">
    <reaction evidence="18">
        <text>beta-D-glucosyl-N-octanoylsphing-4E-enine + cholesterol = N-octanoylsphing-4-enine + cholesteryl 3-beta-D-glucoside</text>
        <dbReference type="Rhea" id="RHEA:70303"/>
        <dbReference type="ChEBI" id="CHEBI:16113"/>
        <dbReference type="ChEBI" id="CHEBI:17495"/>
        <dbReference type="ChEBI" id="CHEBI:45815"/>
        <dbReference type="ChEBI" id="CHEBI:65222"/>
    </reaction>
    <physiologicalReaction direction="left-to-right" evidence="18">
        <dbReference type="Rhea" id="RHEA:70304"/>
    </physiologicalReaction>
    <physiologicalReaction direction="right-to-left" evidence="18">
        <dbReference type="Rhea" id="RHEA:70305"/>
    </physiologicalReaction>
</comment>
<comment type="pathway">
    <text evidence="3">Steroid metabolism; cholesterol metabolism.</text>
</comment>
<evidence type="ECO:0000256" key="7">
    <source>
        <dbReference type="ARBA" id="ARBA00022919"/>
    </source>
</evidence>
<dbReference type="GeneID" id="107117089"/>
<evidence type="ECO:0000256" key="3">
    <source>
        <dbReference type="ARBA" id="ARBA00004731"/>
    </source>
</evidence>
<comment type="catalytic activity">
    <reaction evidence="17">
        <text>beta-D-glucosyl-(1&lt;-&gt;1')-N-(15Z-tetracosenoyl)-sphing-4-enine + cholesterol = N-(15Z-tetracosenoyl)-sphing-4-enine + cholesteryl 3-beta-D-glucoside</text>
        <dbReference type="Rhea" id="RHEA:70315"/>
        <dbReference type="ChEBI" id="CHEBI:16113"/>
        <dbReference type="ChEBI" id="CHEBI:17495"/>
        <dbReference type="ChEBI" id="CHEBI:74450"/>
        <dbReference type="ChEBI" id="CHEBI:76302"/>
    </reaction>
    <physiologicalReaction direction="left-to-right" evidence="17">
        <dbReference type="Rhea" id="RHEA:70316"/>
    </physiologicalReaction>
    <physiologicalReaction direction="right-to-left" evidence="17">
        <dbReference type="Rhea" id="RHEA:70317"/>
    </physiologicalReaction>
</comment>
<comment type="catalytic activity">
    <reaction evidence="15">
        <text>beta-D-glucosyl-N-dodecanoylsphing-4-enine + cholesterol = N-dodecanoylsphing-4-enine + cholesteryl 3-beta-D-glucoside</text>
        <dbReference type="Rhea" id="RHEA:70307"/>
        <dbReference type="ChEBI" id="CHEBI:16113"/>
        <dbReference type="ChEBI" id="CHEBI:17495"/>
        <dbReference type="ChEBI" id="CHEBI:72956"/>
        <dbReference type="ChEBI" id="CHEBI:76297"/>
    </reaction>
    <physiologicalReaction direction="left-to-right" evidence="15">
        <dbReference type="Rhea" id="RHEA:70308"/>
    </physiologicalReaction>
    <physiologicalReaction direction="right-to-left" evidence="15">
        <dbReference type="Rhea" id="RHEA:70309"/>
    </physiologicalReaction>
</comment>
<evidence type="ECO:0000256" key="20">
    <source>
        <dbReference type="RuleBase" id="RU361188"/>
    </source>
</evidence>
<name>A0ABM1KLM5_GEKJA</name>
<evidence type="ECO:0000256" key="21">
    <source>
        <dbReference type="SAM" id="SignalP"/>
    </source>
</evidence>
<dbReference type="PANTHER" id="PTHR11069">
    <property type="entry name" value="GLUCOSYLCERAMIDASE"/>
    <property type="match status" value="1"/>
</dbReference>
<evidence type="ECO:0000256" key="4">
    <source>
        <dbReference type="ARBA" id="ARBA00005382"/>
    </source>
</evidence>
<evidence type="ECO:0000256" key="9">
    <source>
        <dbReference type="ARBA" id="ARBA00033646"/>
    </source>
</evidence>
<dbReference type="EC" id="3.2.1.45" evidence="20"/>
<dbReference type="SUPFAM" id="SSF51445">
    <property type="entry name" value="(Trans)glycosidases"/>
    <property type="match status" value="1"/>
</dbReference>
<comment type="catalytic activity">
    <reaction evidence="9">
        <text>cholesteryl 3-beta-D-glucoside + H2O = cholesterol + D-glucose</text>
        <dbReference type="Rhea" id="RHEA:11956"/>
        <dbReference type="ChEBI" id="CHEBI:4167"/>
        <dbReference type="ChEBI" id="CHEBI:15377"/>
        <dbReference type="ChEBI" id="CHEBI:16113"/>
        <dbReference type="ChEBI" id="CHEBI:17495"/>
    </reaction>
    <physiologicalReaction direction="left-to-right" evidence="9">
        <dbReference type="Rhea" id="RHEA:11957"/>
    </physiologicalReaction>
</comment>
<comment type="catalytic activity">
    <reaction evidence="1">
        <text>a beta-D-glucosyl-(1&lt;-&gt;1')-N-acylsphing-4-enine + H2O = an N-acylsphing-4-enine + D-glucose</text>
        <dbReference type="Rhea" id="RHEA:13269"/>
        <dbReference type="ChEBI" id="CHEBI:4167"/>
        <dbReference type="ChEBI" id="CHEBI:15377"/>
        <dbReference type="ChEBI" id="CHEBI:22801"/>
        <dbReference type="ChEBI" id="CHEBI:52639"/>
        <dbReference type="EC" id="3.2.1.45"/>
    </reaction>
    <physiologicalReaction direction="left-to-right" evidence="1">
        <dbReference type="Rhea" id="RHEA:13270"/>
    </physiologicalReaction>
</comment>
<evidence type="ECO:0000259" key="22">
    <source>
        <dbReference type="Pfam" id="PF02055"/>
    </source>
</evidence>
<dbReference type="Gene3D" id="3.20.20.80">
    <property type="entry name" value="Glycosidases"/>
    <property type="match status" value="1"/>
</dbReference>
<dbReference type="RefSeq" id="XP_015274612.1">
    <property type="nucleotide sequence ID" value="XM_015419126.1"/>
</dbReference>
<keyword evidence="6 20" id="KW-0378">Hydrolase</keyword>
<comment type="catalytic activity">
    <reaction evidence="8">
        <text>beta-D-xylosyl-(1&lt;-&gt;1')-N-(9Z-octadecenoyl)-sphing-4-enine + cholesterol = cholesteryl 3-beta-D-xyloside + N-(9Z-octadecenoyl)-sphing-4-enine</text>
        <dbReference type="Rhea" id="RHEA:70251"/>
        <dbReference type="ChEBI" id="CHEBI:16113"/>
        <dbReference type="ChEBI" id="CHEBI:77996"/>
        <dbReference type="ChEBI" id="CHEBI:189067"/>
        <dbReference type="ChEBI" id="CHEBI:189081"/>
    </reaction>
    <physiologicalReaction direction="left-to-right" evidence="8">
        <dbReference type="Rhea" id="RHEA:70252"/>
    </physiologicalReaction>
</comment>
<feature type="domain" description="Glycosyl hydrolase family 30 TIM-barrel" evidence="22">
    <location>
        <begin position="104"/>
        <end position="453"/>
    </location>
</feature>
<evidence type="ECO:0000313" key="25">
    <source>
        <dbReference type="RefSeq" id="XP_015274611.1"/>
    </source>
</evidence>
<feature type="chain" id="PRO_5045022605" description="Glucosylceramidase" evidence="21">
    <location>
        <begin position="24"/>
        <end position="525"/>
    </location>
</feature>
<dbReference type="PANTHER" id="PTHR11069:SF23">
    <property type="entry name" value="LYSOSOMAL ACID GLUCOSYLCERAMIDASE"/>
    <property type="match status" value="1"/>
</dbReference>
<evidence type="ECO:0000256" key="1">
    <source>
        <dbReference type="ARBA" id="ARBA00001013"/>
    </source>
</evidence>
<evidence type="ECO:0000256" key="11">
    <source>
        <dbReference type="ARBA" id="ARBA00033703"/>
    </source>
</evidence>
<dbReference type="InterPro" id="IPR033452">
    <property type="entry name" value="GH30_C"/>
</dbReference>
<keyword evidence="20" id="KW-0326">Glycosidase</keyword>
<evidence type="ECO:0000256" key="2">
    <source>
        <dbReference type="ARBA" id="ARBA00004207"/>
    </source>
</evidence>
<evidence type="ECO:0000256" key="13">
    <source>
        <dbReference type="ARBA" id="ARBA00048111"/>
    </source>
</evidence>
<evidence type="ECO:0000256" key="5">
    <source>
        <dbReference type="ARBA" id="ARBA00022729"/>
    </source>
</evidence>
<dbReference type="RefSeq" id="XP_015274611.1">
    <property type="nucleotide sequence ID" value="XM_015419125.1"/>
</dbReference>
<proteinExistence type="inferred from homology"/>
<evidence type="ECO:0000256" key="8">
    <source>
        <dbReference type="ARBA" id="ARBA00033633"/>
    </source>
</evidence>
<keyword evidence="24" id="KW-1185">Reference proteome</keyword>
<dbReference type="Proteomes" id="UP000694871">
    <property type="component" value="Unplaced"/>
</dbReference>
<keyword evidence="5 21" id="KW-0732">Signal</keyword>
<evidence type="ECO:0000256" key="16">
    <source>
        <dbReference type="ARBA" id="ARBA00048817"/>
    </source>
</evidence>
<comment type="catalytic activity">
    <reaction evidence="12">
        <text>a beta-D-glucosyl-(1&lt;-&gt;1')-N-acylsphing-4-enine + cholesterol = cholesteryl 3-beta-D-glucoside + an N-acylsphing-4-enine</text>
        <dbReference type="Rhea" id="RHEA:58264"/>
        <dbReference type="ChEBI" id="CHEBI:16113"/>
        <dbReference type="ChEBI" id="CHEBI:17495"/>
        <dbReference type="ChEBI" id="CHEBI:22801"/>
        <dbReference type="ChEBI" id="CHEBI:52639"/>
    </reaction>
    <physiologicalReaction direction="left-to-right" evidence="12">
        <dbReference type="Rhea" id="RHEA:58265"/>
    </physiologicalReaction>
    <physiologicalReaction direction="right-to-left" evidence="12">
        <dbReference type="Rhea" id="RHEA:58266"/>
    </physiologicalReaction>
</comment>
<evidence type="ECO:0000313" key="24">
    <source>
        <dbReference type="Proteomes" id="UP000694871"/>
    </source>
</evidence>
<dbReference type="InterPro" id="IPR001139">
    <property type="entry name" value="Glyco_hydro_30"/>
</dbReference>
<evidence type="ECO:0000256" key="18">
    <source>
        <dbReference type="ARBA" id="ARBA00049379"/>
    </source>
</evidence>